<name>A0A0V8GIL8_9BACL</name>
<evidence type="ECO:0000313" key="1">
    <source>
        <dbReference type="EMBL" id="KSU50120.1"/>
    </source>
</evidence>
<dbReference type="OrthoDB" id="9780343at2"/>
<dbReference type="AlphaFoldDB" id="A0A0V8GIL8"/>
<sequence>MPELYLKKCKCTYCLKETETKRVLSRHIRVERTDFDGFVHYQGSNPYLYEPIQCSHCRFVFHESFEKLRTDVRQTLEEQILPTLPVLPFAATERTIEQTLQLYKLALYTAQVTGQKEAILAMLGVRIAWMYRMLEDEAQELQWMERSVTKYEALYLNYTDAVRTGIPHDVLLLRISDLYAVLKRTDDAKQWYGLIFQSKTVSDRTKKEAREHWELYRETHNV</sequence>
<dbReference type="Pfam" id="PF09986">
    <property type="entry name" value="DUF2225"/>
    <property type="match status" value="1"/>
</dbReference>
<evidence type="ECO:0000313" key="2">
    <source>
        <dbReference type="Proteomes" id="UP000053797"/>
    </source>
</evidence>
<protein>
    <recommendedName>
        <fullName evidence="3">DUF2225 domain-containing protein</fullName>
    </recommendedName>
</protein>
<dbReference type="Proteomes" id="UP000053797">
    <property type="component" value="Unassembled WGS sequence"/>
</dbReference>
<gene>
    <name evidence="1" type="ORF">AS033_01735</name>
</gene>
<organism evidence="1 2">
    <name type="scientific">Exiguobacterium indicum</name>
    <dbReference type="NCBI Taxonomy" id="296995"/>
    <lineage>
        <taxon>Bacteria</taxon>
        <taxon>Bacillati</taxon>
        <taxon>Bacillota</taxon>
        <taxon>Bacilli</taxon>
        <taxon>Bacillales</taxon>
        <taxon>Bacillales Family XII. Incertae Sedis</taxon>
        <taxon>Exiguobacterium</taxon>
    </lineage>
</organism>
<dbReference type="RefSeq" id="WP_058264655.1">
    <property type="nucleotide sequence ID" value="NZ_FMYN01000001.1"/>
</dbReference>
<comment type="caution">
    <text evidence="1">The sequence shown here is derived from an EMBL/GenBank/DDBJ whole genome shotgun (WGS) entry which is preliminary data.</text>
</comment>
<dbReference type="EMBL" id="LNQL01000001">
    <property type="protein sequence ID" value="KSU50120.1"/>
    <property type="molecule type" value="Genomic_DNA"/>
</dbReference>
<reference evidence="1 2" key="1">
    <citation type="journal article" date="2015" name="Int. J. Syst. Evol. Microbiol.">
        <title>Exiguobacterium enclense sp. nov., isolated from sediment.</title>
        <authorList>
            <person name="Dastager S.G."/>
            <person name="Mawlankar R."/>
            <person name="Sonalkar V.V."/>
            <person name="Thorat M.N."/>
            <person name="Mual P."/>
            <person name="Verma A."/>
            <person name="Krishnamurthi S."/>
            <person name="Tang S.K."/>
            <person name="Li W.J."/>
        </authorList>
    </citation>
    <scope>NUCLEOTIDE SEQUENCE [LARGE SCALE GENOMIC DNA]</scope>
    <source>
        <strain evidence="1 2">NIO-1109</strain>
    </source>
</reference>
<evidence type="ECO:0008006" key="3">
    <source>
        <dbReference type="Google" id="ProtNLM"/>
    </source>
</evidence>
<dbReference type="InterPro" id="IPR018708">
    <property type="entry name" value="DUF2225"/>
</dbReference>
<proteinExistence type="predicted"/>
<accession>A0A0V8GIL8</accession>